<evidence type="ECO:0000313" key="1">
    <source>
        <dbReference type="EMBL" id="KAK8195918.1"/>
    </source>
</evidence>
<evidence type="ECO:0000313" key="2">
    <source>
        <dbReference type="Proteomes" id="UP001320706"/>
    </source>
</evidence>
<organism evidence="1 2">
    <name type="scientific">Zalaria obscura</name>
    <dbReference type="NCBI Taxonomy" id="2024903"/>
    <lineage>
        <taxon>Eukaryota</taxon>
        <taxon>Fungi</taxon>
        <taxon>Dikarya</taxon>
        <taxon>Ascomycota</taxon>
        <taxon>Pezizomycotina</taxon>
        <taxon>Dothideomycetes</taxon>
        <taxon>Dothideomycetidae</taxon>
        <taxon>Dothideales</taxon>
        <taxon>Zalariaceae</taxon>
        <taxon>Zalaria</taxon>
    </lineage>
</organism>
<comment type="caution">
    <text evidence="1">The sequence shown here is derived from an EMBL/GenBank/DDBJ whole genome shotgun (WGS) entry which is preliminary data.</text>
</comment>
<accession>A0ACC3S3Y2</accession>
<dbReference type="Proteomes" id="UP001320706">
    <property type="component" value="Unassembled WGS sequence"/>
</dbReference>
<keyword evidence="2" id="KW-1185">Reference proteome</keyword>
<proteinExistence type="predicted"/>
<dbReference type="EMBL" id="JAMKPW020000042">
    <property type="protein sequence ID" value="KAK8195918.1"/>
    <property type="molecule type" value="Genomic_DNA"/>
</dbReference>
<name>A0ACC3S3Y2_9PEZI</name>
<gene>
    <name evidence="1" type="ORF">M8818_007069</name>
</gene>
<reference evidence="1" key="1">
    <citation type="submission" date="2024-02" db="EMBL/GenBank/DDBJ databases">
        <title>Metagenome Assembled Genome of Zalaria obscura JY119.</title>
        <authorList>
            <person name="Vighnesh L."/>
            <person name="Jagadeeshwari U."/>
            <person name="Venkata Ramana C."/>
            <person name="Sasikala C."/>
        </authorList>
    </citation>
    <scope>NUCLEOTIDE SEQUENCE</scope>
    <source>
        <strain evidence="1">JY119</strain>
    </source>
</reference>
<sequence length="71" mass="7983">MQPAARDEARPHRSWMETALGVPHQRMPSSDPWYKLKLDVTSEYVSVPTVPSRRTPDVESFAALLPNAPLP</sequence>
<protein>
    <submittedName>
        <fullName evidence="1">Uncharacterized protein</fullName>
    </submittedName>
</protein>